<evidence type="ECO:0000313" key="3">
    <source>
        <dbReference type="Proteomes" id="UP000256379"/>
    </source>
</evidence>
<evidence type="ECO:0000259" key="1">
    <source>
        <dbReference type="Pfam" id="PF12564"/>
    </source>
</evidence>
<proteinExistence type="predicted"/>
<evidence type="ECO:0000313" key="2">
    <source>
        <dbReference type="EMBL" id="RDU64971.1"/>
    </source>
</evidence>
<sequence>MGSTMPHKLFDTIKAQFGSINEARMTCLQNPEQIIAFLLRHAKEEYFTQIEGSLIFEKEKFLSLLNSRLLDSSYTRYANKIGLSDEVGSYLLQNSKVVLHFPYKDCVFKGTQSSDKQKGKEIFFNEVIAHDDIDRLFEAKVLCNFQFIESSFTPPPPPIVCQRVEVRFKTA</sequence>
<accession>A0A3D8IK78</accession>
<dbReference type="Proteomes" id="UP000256379">
    <property type="component" value="Unassembled WGS sequence"/>
</dbReference>
<organism evidence="2 3">
    <name type="scientific">Helicobacter didelphidarum</name>
    <dbReference type="NCBI Taxonomy" id="2040648"/>
    <lineage>
        <taxon>Bacteria</taxon>
        <taxon>Pseudomonadati</taxon>
        <taxon>Campylobacterota</taxon>
        <taxon>Epsilonproteobacteria</taxon>
        <taxon>Campylobacterales</taxon>
        <taxon>Helicobacteraceae</taxon>
        <taxon>Helicobacter</taxon>
    </lineage>
</organism>
<gene>
    <name evidence="2" type="ORF">CQA53_06940</name>
</gene>
<keyword evidence="3" id="KW-1185">Reference proteome</keyword>
<reference evidence="2 3" key="1">
    <citation type="submission" date="2018-04" db="EMBL/GenBank/DDBJ databases">
        <title>Novel Campyloabacter and Helicobacter Species and Strains.</title>
        <authorList>
            <person name="Mannion A.J."/>
            <person name="Shen Z."/>
            <person name="Fox J.G."/>
        </authorList>
    </citation>
    <scope>NUCLEOTIDE SEQUENCE [LARGE SCALE GENOMIC DNA]</scope>
    <source>
        <strain evidence="2 3">MIT 17-337</strain>
    </source>
</reference>
<dbReference type="Pfam" id="PF12564">
    <property type="entry name" value="TypeIII_RM_meth"/>
    <property type="match status" value="1"/>
</dbReference>
<protein>
    <recommendedName>
        <fullName evidence="1">Type III restriction/modification enzyme methylation subunit domain-containing protein</fullName>
    </recommendedName>
</protein>
<dbReference type="OrthoDB" id="5325636at2"/>
<feature type="domain" description="Type III restriction/modification enzyme methylation subunit" evidence="1">
    <location>
        <begin position="32"/>
        <end position="83"/>
    </location>
</feature>
<comment type="caution">
    <text evidence="2">The sequence shown here is derived from an EMBL/GenBank/DDBJ whole genome shotgun (WGS) entry which is preliminary data.</text>
</comment>
<dbReference type="EMBL" id="NXLQ01000015">
    <property type="protein sequence ID" value="RDU64971.1"/>
    <property type="molecule type" value="Genomic_DNA"/>
</dbReference>
<dbReference type="InterPro" id="IPR022221">
    <property type="entry name" value="TypeIII_RM_meth"/>
</dbReference>
<dbReference type="AlphaFoldDB" id="A0A3D8IK78"/>
<name>A0A3D8IK78_9HELI</name>